<comment type="caution">
    <text evidence="1">The sequence shown here is derived from an EMBL/GenBank/DDBJ whole genome shotgun (WGS) entry which is preliminary data.</text>
</comment>
<dbReference type="AlphaFoldDB" id="A0AAN7X3K2"/>
<reference evidence="1 2" key="1">
    <citation type="journal article" date="2023" name="Genes (Basel)">
        <title>Chromosome-Level Genome Assembly and Circadian Gene Repertoire of the Patagonia Blennie Eleginops maclovinus-The Closest Ancestral Proxy of Antarctic Cryonotothenioids.</title>
        <authorList>
            <person name="Cheng C.C."/>
            <person name="Rivera-Colon A.G."/>
            <person name="Minhas B.F."/>
            <person name="Wilson L."/>
            <person name="Rayamajhi N."/>
            <person name="Vargas-Chacoff L."/>
            <person name="Catchen J.M."/>
        </authorList>
    </citation>
    <scope>NUCLEOTIDE SEQUENCE [LARGE SCALE GENOMIC DNA]</scope>
    <source>
        <strain evidence="1">JMC-PN-2008</strain>
    </source>
</reference>
<protein>
    <submittedName>
        <fullName evidence="1">Uncharacterized protein</fullName>
    </submittedName>
</protein>
<dbReference type="EMBL" id="JAUZQC010000019">
    <property type="protein sequence ID" value="KAK5853635.1"/>
    <property type="molecule type" value="Genomic_DNA"/>
</dbReference>
<evidence type="ECO:0000313" key="2">
    <source>
        <dbReference type="Proteomes" id="UP001346869"/>
    </source>
</evidence>
<proteinExistence type="predicted"/>
<evidence type="ECO:0000313" key="1">
    <source>
        <dbReference type="EMBL" id="KAK5853635.1"/>
    </source>
</evidence>
<gene>
    <name evidence="1" type="ORF">PBY51_014773</name>
</gene>
<accession>A0AAN7X3K2</accession>
<dbReference type="Proteomes" id="UP001346869">
    <property type="component" value="Unassembled WGS sequence"/>
</dbReference>
<sequence>MMVPVPLAMIPTLPASSSASRGTVFPTPSGCCCCCCWAVIPARHAGHHQPPRLTARLTESGFNCIFSP</sequence>
<keyword evidence="2" id="KW-1185">Reference proteome</keyword>
<reference evidence="1 2" key="2">
    <citation type="journal article" date="2023" name="Mol. Biol. Evol.">
        <title>Genomics of Secondarily Temperate Adaptation in the Only Non-Antarctic Icefish.</title>
        <authorList>
            <person name="Rivera-Colon A.G."/>
            <person name="Rayamajhi N."/>
            <person name="Minhas B.F."/>
            <person name="Madrigal G."/>
            <person name="Bilyk K.T."/>
            <person name="Yoon V."/>
            <person name="Hune M."/>
            <person name="Gregory S."/>
            <person name="Cheng C.H.C."/>
            <person name="Catchen J.M."/>
        </authorList>
    </citation>
    <scope>NUCLEOTIDE SEQUENCE [LARGE SCALE GENOMIC DNA]</scope>
    <source>
        <strain evidence="1">JMC-PN-2008</strain>
    </source>
</reference>
<name>A0AAN7X3K2_ELEMC</name>
<organism evidence="1 2">
    <name type="scientific">Eleginops maclovinus</name>
    <name type="common">Patagonian blennie</name>
    <name type="synonym">Eleginus maclovinus</name>
    <dbReference type="NCBI Taxonomy" id="56733"/>
    <lineage>
        <taxon>Eukaryota</taxon>
        <taxon>Metazoa</taxon>
        <taxon>Chordata</taxon>
        <taxon>Craniata</taxon>
        <taxon>Vertebrata</taxon>
        <taxon>Euteleostomi</taxon>
        <taxon>Actinopterygii</taxon>
        <taxon>Neopterygii</taxon>
        <taxon>Teleostei</taxon>
        <taxon>Neoteleostei</taxon>
        <taxon>Acanthomorphata</taxon>
        <taxon>Eupercaria</taxon>
        <taxon>Perciformes</taxon>
        <taxon>Notothenioidei</taxon>
        <taxon>Eleginopidae</taxon>
        <taxon>Eleginops</taxon>
    </lineage>
</organism>